<evidence type="ECO:0000313" key="5">
    <source>
        <dbReference type="EMBL" id="EFW99566.1"/>
    </source>
</evidence>
<proteinExistence type="predicted"/>
<feature type="domain" description="U3 small nucleolar RNA-associated protein 20" evidence="4">
    <location>
        <begin position="1876"/>
        <end position="2093"/>
    </location>
</feature>
<name>F0XS12_GROCL</name>
<dbReference type="InterPro" id="IPR021133">
    <property type="entry name" value="HEAT_type_2"/>
</dbReference>
<dbReference type="GO" id="GO:0032040">
    <property type="term" value="C:small-subunit processome"/>
    <property type="evidence" value="ECO:0007669"/>
    <property type="project" value="TreeGrafter"/>
</dbReference>
<dbReference type="Pfam" id="PF20416">
    <property type="entry name" value="UTP20"/>
    <property type="match status" value="1"/>
</dbReference>
<dbReference type="InterPro" id="IPR016024">
    <property type="entry name" value="ARM-type_fold"/>
</dbReference>
<dbReference type="InterPro" id="IPR011430">
    <property type="entry name" value="UTP20_N"/>
</dbReference>
<dbReference type="InterPro" id="IPR046523">
    <property type="entry name" value="UTP20_dom"/>
</dbReference>
<dbReference type="SUPFAM" id="SSF48371">
    <property type="entry name" value="ARM repeat"/>
    <property type="match status" value="3"/>
</dbReference>
<dbReference type="PROSITE" id="PS50077">
    <property type="entry name" value="HEAT_REPEAT"/>
    <property type="match status" value="1"/>
</dbReference>
<evidence type="ECO:0000259" key="4">
    <source>
        <dbReference type="Pfam" id="PF20416"/>
    </source>
</evidence>
<dbReference type="HOGENOM" id="CLU_000327_0_0_1"/>
<dbReference type="Gene3D" id="1.25.10.10">
    <property type="entry name" value="Leucine-rich Repeat Variant"/>
    <property type="match status" value="2"/>
</dbReference>
<evidence type="ECO:0000256" key="1">
    <source>
        <dbReference type="PROSITE-ProRule" id="PRU00103"/>
    </source>
</evidence>
<organism evidence="6">
    <name type="scientific">Grosmannia clavigera (strain kw1407 / UAMH 11150)</name>
    <name type="common">Blue stain fungus</name>
    <name type="synonym">Graphiocladiella clavigera</name>
    <dbReference type="NCBI Taxonomy" id="655863"/>
    <lineage>
        <taxon>Eukaryota</taxon>
        <taxon>Fungi</taxon>
        <taxon>Dikarya</taxon>
        <taxon>Ascomycota</taxon>
        <taxon>Pezizomycotina</taxon>
        <taxon>Sordariomycetes</taxon>
        <taxon>Sordariomycetidae</taxon>
        <taxon>Ophiostomatales</taxon>
        <taxon>Ophiostomataceae</taxon>
        <taxon>Leptographium</taxon>
    </lineage>
</organism>
<evidence type="ECO:0000259" key="3">
    <source>
        <dbReference type="Pfam" id="PF07539"/>
    </source>
</evidence>
<dbReference type="eggNOG" id="KOG1823">
    <property type="taxonomic scope" value="Eukaryota"/>
</dbReference>
<dbReference type="InterPro" id="IPR011989">
    <property type="entry name" value="ARM-like"/>
</dbReference>
<feature type="compositionally biased region" description="Acidic residues" evidence="2">
    <location>
        <begin position="225"/>
        <end position="261"/>
    </location>
</feature>
<sequence length="2671" mass="294913">MPAISSGRIVKAQRGKKPPGQQHQKNHRWESFSSKIAKLHSLDPLRRVRRHDLDEATAGDVSVTTSYFRNGLEKWSDLNLSRIFTGFRRAVQPLSESLPQILHFEARIMDELTKSIREAQTLDDERDALEPLLDLLTAFAHDLGTRFVARGYNARAFVLLVGVARHNSGAGIARSHHQQNHVLDAAVIEWTFAALAFLFKYLARLLVPDLRPTYDILAPLLGAQAEEEEEKKDEEEESTEQAEKAEEAEEAKETDEADEAETTEKTEKAESSEKAEKFPARVPGHIARFAAEAMSFLVKKASTPSHRETALPLIIEHARNGLLRAVEAAQRQNKHRNSKSGPQLYMQGLMTLFAESIKGSGTSLHSSGPELFVALVRAIPADELSAEPQGSTWSDVCCGVLTSIVHHSSPEALQLVVDAILAEGSAAAAAGGSPWRLSIYVRLVGVIAGVRRGSKLESWTELVQFLAKTLETMVATSSSSSSDDDDEKAVWPTEASLVWRHVVVNVAIVWSQATVDALIPWVASLTQVMSRERLSRWFIPLCAYVVELNVGRFRELLQKPFQRFIMGRWADGGNEDVLCAVLPVMVGRGGFQMPRAASSSSSNSGCLSLPQSWQDQIVSRFEQLEITPFPERGAYDKDPDTWRDRCLPKYAALLDVLDVTVAHPSTLARIAELLLRKLRLALRPTGTTTAETAFIVSQGFRSYLRMTAALAATPDPGLWPLLRAAAPRFVRRPGFLEALLQYEESLGSQESEASQESDDSGDTEDPFVQALVDNLSSTSHRLRLVSLLILQRLLRAEGQEGENANLQNEYQRHVTTLDSMLQIEQIPFGPHNARNMAVHLRKLALAYGRVADKTWLQAALPAFLFGMLSVPLAPVWDDAVEAMKQVAQANRAGEEAVAQHALAWLDVGSGPRAGSPSGLYGSSNPSEQRLPATDFDCFHVARLLAVAADTEEVVTEPSTRLRQSFEESQAAVAAYGGMERGKALKVLAAMPSLAEKRSRRLVPHLLSWTEEREDVEEEEEVEEGEEEVEAGKDVDEDINMEDVDTEHTDSDNSWSFSDKKALVVVFSLFANGQALFQSERAYAALLKLMANGDGDVQRLALKALLSWRQAGLTRHRESLEALLDEARFKNELTLLLQGDGEDGRRIQPEDRPVLMPVLLRLLYGRAIAKKGAASGRQGLHATRLFVIRSLDVASLGGFLQVALGSLQHVRVLEASGALRASLFDRVGDDSLVPARKQVGVLNMLESIIHELGTNATPHMDALVNATLYCLFSASRGLGTDQADTTSSPDTSLRRVAKTTALRCLCALFRNGGAFDWTPYRTVIVAEVISPVIGRLPQETTQGVSWTWRLLGTWAEMPRWTLFLAEDAQIVPKMLESLSMDRAKDAVKLYALGVVRSLVGEEEERVEGEEREGEQEDEDKATRRSILSTLVEPNLDMALDQLDHVMRRTSATTGAEISRPLLEACVDTVVLLSALVQTSTRVRSLVDIATWLLNQPSRRVSPRVKGALLRLLERFIRLDGLGEQADLRDRVFGTIASLFSFFRDRENRLALCRVLSVFAEGRGSSSSDEKEEDLRPVAALCFGFNAYVEGRVDEPDYDRRLAAFGAVVRAEPALSRNQWRPVLHNLLFFLRRDEEFGILSSNAADGIGRFVRDATQPQTHQPRDAAYEDLLKSVLLPAIYGGARDPSETVRREVARVFGELIATLRSWGPVSQLAVLVEDEKEDEARTRTRQFRRRRLSRRSTSTSTCLKRPTAGRSSPIFSARSWPSRCRRCRCSRAPAGAMDSAAVHVSQFFIPLLEQFIFGREDGADDHGLGAQATTTIGQLVQGLEWGQYRAVLRRFLSFVESKPELQKQVVRLLDRVVDAFTPGLIAHLHAKDEETVSGRVPVGVVVVKLLSLLPRASRDQRLAGVLTDICHILRSKSWESREMARTTLTRIAVILGPESFGFVIQELRGALTRGYQLHVLSYTLHSLLLAMLPTCSPGALDYCAETAVAVVMDDVFGVAGQEKDAEEYTSKMKEVRSSKSQDSMELLARTTSIGRLSVLVAPLRALLLERVDLTMARKIDTLLGRIASGLVQNEAAASRETLVFCWEVVQEVYRADDKTGERDARDRKMDPRTKRFLFQKSTRNNVGGRQASRFTHKLVRFALDVLRSVLRKFDSLRTAENVAGLVPLLGDAVMDGAAEEVQTAALRLLVVLVRLPFPAGTPEAAAFSGLYRVATREAIRTVSTATSTGGEHAQAALKLVAAVLRDRPDVPVRDAAVDGLLTRLRDDLTEPLYRHVTFSFLRAVLTRRVETATVYDTLDHVGTVMVTNDDRDTRDLARGAFLQFVREYPQRRARWQAQLDFVVANLQYGREGGRLSVMDAVLLLLNKTDADEHVQQIVAACFAPLVVLLANDESPRCRAAAAALLRVLLRRASRENTNRFRGLFGAWLQADAAVKPAVLRLGLQAYGIYFSSWDALADGGSGLVDARADDVHAALSRITDVLGEATQDDETTLVAAALQTVQTLLDMAPARTLDPQNKTLWHHVQQCLWFRQGTVRLAAMRLIAQYLADFRRLQPAGLADGEKNAATGSYGLVLADDDVTHMVLGCLSVLSGRSGLGVDEAEAEEAARMLPLLPPALRPVLPKLNVAVLAQRPALDQLPTLPHNLLQRPRPAKEPEVVGDDVPVAT</sequence>
<feature type="region of interest" description="Disordered" evidence="2">
    <location>
        <begin position="2645"/>
        <end position="2671"/>
    </location>
</feature>
<feature type="region of interest" description="Disordered" evidence="2">
    <location>
        <begin position="1402"/>
        <end position="1422"/>
    </location>
</feature>
<dbReference type="OrthoDB" id="360653at2759"/>
<dbReference type="PANTHER" id="PTHR17695">
    <property type="entry name" value="SMALL SUBUNIT PROCESSOME COMPONENT 20 HOMOLOG"/>
    <property type="match status" value="1"/>
</dbReference>
<dbReference type="PANTHER" id="PTHR17695:SF11">
    <property type="entry name" value="SMALL SUBUNIT PROCESSOME COMPONENT 20 HOMOLOG"/>
    <property type="match status" value="1"/>
</dbReference>
<dbReference type="InterPro" id="IPR052575">
    <property type="entry name" value="SSU_processome_comp_20"/>
</dbReference>
<dbReference type="FunCoup" id="F0XS12">
    <property type="interactions" value="873"/>
</dbReference>
<evidence type="ECO:0000256" key="2">
    <source>
        <dbReference type="SAM" id="MobiDB-lite"/>
    </source>
</evidence>
<feature type="compositionally biased region" description="Acidic residues" evidence="2">
    <location>
        <begin position="1402"/>
        <end position="1418"/>
    </location>
</feature>
<dbReference type="GO" id="GO:0030686">
    <property type="term" value="C:90S preribosome"/>
    <property type="evidence" value="ECO:0007669"/>
    <property type="project" value="TreeGrafter"/>
</dbReference>
<dbReference type="STRING" id="655863.F0XS12"/>
<accession>F0XS12</accession>
<reference evidence="5 6" key="1">
    <citation type="journal article" date="2011" name="Proc. Natl. Acad. Sci. U.S.A.">
        <title>Genome and transcriptome analyses of the mountain pine beetle-fungal symbiont Grosmannia clavigera, a lodgepole pine pathogen.</title>
        <authorList>
            <person name="DiGuistini S."/>
            <person name="Wang Y."/>
            <person name="Liao N.Y."/>
            <person name="Taylor G."/>
            <person name="Tanguay P."/>
            <person name="Feau N."/>
            <person name="Henrissat B."/>
            <person name="Chan S.K."/>
            <person name="Hesse-Orce U."/>
            <person name="Alamouti S.M."/>
            <person name="Tsui C.K.M."/>
            <person name="Docking R.T."/>
            <person name="Levasseur A."/>
            <person name="Haridas S."/>
            <person name="Robertson G."/>
            <person name="Birol I."/>
            <person name="Holt R.A."/>
            <person name="Marra M.A."/>
            <person name="Hamelin R.C."/>
            <person name="Hirst M."/>
            <person name="Jones S.J.M."/>
            <person name="Bohlmann J."/>
            <person name="Breuil C."/>
        </authorList>
    </citation>
    <scope>NUCLEOTIDE SEQUENCE [LARGE SCALE GENOMIC DNA]</scope>
    <source>
        <strain evidence="6">kw1407 / UAMH 11150</strain>
    </source>
</reference>
<dbReference type="RefSeq" id="XP_014169049.1">
    <property type="nucleotide sequence ID" value="XM_014313574.1"/>
</dbReference>
<feature type="region of interest" description="Disordered" evidence="2">
    <location>
        <begin position="1"/>
        <end position="28"/>
    </location>
</feature>
<feature type="region of interest" description="Disordered" evidence="2">
    <location>
        <begin position="225"/>
        <end position="278"/>
    </location>
</feature>
<dbReference type="InParanoid" id="F0XS12"/>
<protein>
    <submittedName>
        <fullName evidence="5">Heat repeat protein</fullName>
    </submittedName>
</protein>
<gene>
    <name evidence="5" type="ORF">CMQ_7934</name>
</gene>
<keyword evidence="6" id="KW-1185">Reference proteome</keyword>
<feature type="repeat" description="HEAT" evidence="1">
    <location>
        <begin position="2387"/>
        <end position="2425"/>
    </location>
</feature>
<feature type="domain" description="U3 small nucleolar RNA-associated protein 20 N-terminal" evidence="3">
    <location>
        <begin position="1053"/>
        <end position="1685"/>
    </location>
</feature>
<dbReference type="GeneID" id="25981533"/>
<feature type="compositionally biased region" description="Basic and acidic residues" evidence="2">
    <location>
        <begin position="262"/>
        <end position="278"/>
    </location>
</feature>
<dbReference type="EMBL" id="GL629990">
    <property type="protein sequence ID" value="EFW99566.1"/>
    <property type="molecule type" value="Genomic_DNA"/>
</dbReference>
<dbReference type="Proteomes" id="UP000007796">
    <property type="component" value="Unassembled WGS sequence"/>
</dbReference>
<dbReference type="Pfam" id="PF07539">
    <property type="entry name" value="UTP20_N"/>
    <property type="match status" value="1"/>
</dbReference>
<evidence type="ECO:0000313" key="6">
    <source>
        <dbReference type="Proteomes" id="UP000007796"/>
    </source>
</evidence>
<feature type="region of interest" description="Disordered" evidence="2">
    <location>
        <begin position="1011"/>
        <end position="1038"/>
    </location>
</feature>